<comment type="caution">
    <text evidence="2">The sequence shown here is derived from an EMBL/GenBank/DDBJ whole genome shotgun (WGS) entry which is preliminary data.</text>
</comment>
<feature type="domain" description="SET" evidence="1">
    <location>
        <begin position="3"/>
        <end position="157"/>
    </location>
</feature>
<dbReference type="OrthoDB" id="265717at2759"/>
<evidence type="ECO:0000313" key="2">
    <source>
        <dbReference type="EMBL" id="RAL58416.1"/>
    </source>
</evidence>
<accession>A0A395IDZ7</accession>
<dbReference type="Proteomes" id="UP000249056">
    <property type="component" value="Unassembled WGS sequence"/>
</dbReference>
<evidence type="ECO:0000313" key="3">
    <source>
        <dbReference type="Proteomes" id="UP000249056"/>
    </source>
</evidence>
<proteinExistence type="predicted"/>
<gene>
    <name evidence="2" type="ORF">DID88_005121</name>
</gene>
<dbReference type="SUPFAM" id="SSF82199">
    <property type="entry name" value="SET domain"/>
    <property type="match status" value="1"/>
</dbReference>
<sequence>MAQPIYAKKIVPGKGIGLVAIQDIPKSTRIICEAATLTGPNSLPVEELRSCLVEQFHALSEHQQKEFLALSNIRQFKDASELYCGIYCTNALPLNEIDSSGGHLTQADRGGVFLEACRINHACDENAAANWNEDTEHLTVTASKDILKDEEITIYYLARRNNYKARRACLLQDFDFEYQMVCLYKEQGTGEAVLGNIFIQAAHIAITHSDLARGIIFAQRARSAWTTIFGSDCMEIKKWGYIAEEPPKYRFYGYGNAWKTAVDEVPSDLAGQEFEDWLWRRNKVSRRGDIVDFRCSAIFPTIFGLPILSNAEYYDVNDDGLFRPKLHWCFLGEISDLARSGDSSLAVKDIGGTVATVAFHTEDGGKELLPALVRPG</sequence>
<dbReference type="InterPro" id="IPR046341">
    <property type="entry name" value="SET_dom_sf"/>
</dbReference>
<protein>
    <recommendedName>
        <fullName evidence="1">SET domain-containing protein</fullName>
    </recommendedName>
</protein>
<dbReference type="InterPro" id="IPR001214">
    <property type="entry name" value="SET_dom"/>
</dbReference>
<dbReference type="SMART" id="SM00317">
    <property type="entry name" value="SET"/>
    <property type="match status" value="1"/>
</dbReference>
<organism evidence="2 3">
    <name type="scientific">Monilinia fructigena</name>
    <dbReference type="NCBI Taxonomy" id="38457"/>
    <lineage>
        <taxon>Eukaryota</taxon>
        <taxon>Fungi</taxon>
        <taxon>Dikarya</taxon>
        <taxon>Ascomycota</taxon>
        <taxon>Pezizomycotina</taxon>
        <taxon>Leotiomycetes</taxon>
        <taxon>Helotiales</taxon>
        <taxon>Sclerotiniaceae</taxon>
        <taxon>Monilinia</taxon>
    </lineage>
</organism>
<dbReference type="AlphaFoldDB" id="A0A395IDZ7"/>
<dbReference type="CDD" id="cd20071">
    <property type="entry name" value="SET_SMYD"/>
    <property type="match status" value="1"/>
</dbReference>
<dbReference type="Gene3D" id="2.170.270.10">
    <property type="entry name" value="SET domain"/>
    <property type="match status" value="1"/>
</dbReference>
<dbReference type="PANTHER" id="PTHR47332">
    <property type="entry name" value="SET DOMAIN-CONTAINING PROTEIN 5"/>
    <property type="match status" value="1"/>
</dbReference>
<dbReference type="PANTHER" id="PTHR47332:SF2">
    <property type="entry name" value="SET-6"/>
    <property type="match status" value="1"/>
</dbReference>
<dbReference type="EMBL" id="QKRW01000083">
    <property type="protein sequence ID" value="RAL58416.1"/>
    <property type="molecule type" value="Genomic_DNA"/>
</dbReference>
<dbReference type="PROSITE" id="PS50280">
    <property type="entry name" value="SET"/>
    <property type="match status" value="1"/>
</dbReference>
<reference evidence="2 3" key="1">
    <citation type="submission" date="2018-06" db="EMBL/GenBank/DDBJ databases">
        <title>Genome Sequence of the Brown Rot Fungal Pathogen Monilinia fructigena.</title>
        <authorList>
            <person name="Landi L."/>
            <person name="De Miccolis Angelini R.M."/>
            <person name="Pollastro S."/>
            <person name="Abate D."/>
            <person name="Faretra F."/>
            <person name="Romanazzi G."/>
        </authorList>
    </citation>
    <scope>NUCLEOTIDE SEQUENCE [LARGE SCALE GENOMIC DNA]</scope>
    <source>
        <strain evidence="2 3">Mfrg269</strain>
    </source>
</reference>
<name>A0A395IDZ7_9HELO</name>
<evidence type="ECO:0000259" key="1">
    <source>
        <dbReference type="PROSITE" id="PS50280"/>
    </source>
</evidence>
<keyword evidence="3" id="KW-1185">Reference proteome</keyword>
<dbReference type="Pfam" id="PF00856">
    <property type="entry name" value="SET"/>
    <property type="match status" value="1"/>
</dbReference>
<dbReference type="InterPro" id="IPR053185">
    <property type="entry name" value="SET_domain_protein"/>
</dbReference>